<keyword evidence="1" id="KW-0472">Membrane</keyword>
<keyword evidence="1" id="KW-1133">Transmembrane helix</keyword>
<feature type="transmembrane region" description="Helical" evidence="1">
    <location>
        <begin position="6"/>
        <end position="22"/>
    </location>
</feature>
<organism evidence="2">
    <name type="scientific">gut metagenome</name>
    <dbReference type="NCBI Taxonomy" id="749906"/>
    <lineage>
        <taxon>unclassified sequences</taxon>
        <taxon>metagenomes</taxon>
        <taxon>organismal metagenomes</taxon>
    </lineage>
</organism>
<name>J9C495_9ZZZZ</name>
<reference evidence="2" key="1">
    <citation type="journal article" date="2012" name="PLoS ONE">
        <title>Gene sets for utilization of primary and secondary nutrition supplies in the distal gut of endangered iberian lynx.</title>
        <authorList>
            <person name="Alcaide M."/>
            <person name="Messina E."/>
            <person name="Richter M."/>
            <person name="Bargiela R."/>
            <person name="Peplies J."/>
            <person name="Huws S.A."/>
            <person name="Newbold C.J."/>
            <person name="Golyshin P.N."/>
            <person name="Simon M.A."/>
            <person name="Lopez G."/>
            <person name="Yakimov M.M."/>
            <person name="Ferrer M."/>
        </authorList>
    </citation>
    <scope>NUCLEOTIDE SEQUENCE</scope>
</reference>
<keyword evidence="1" id="KW-0812">Transmembrane</keyword>
<sequence length="215" mass="24349">ACAYPLGVVGIICAMIAIRYFLRIKLEKEEEQIRLSQEDNPHAKPHHFSVRVENQALEGKTFEQLTQFIGRTFVCTHYKHGDDIFSPNKDTIISLGDEMNAVCASDDVDAIIAFIGSEITVDWQAEKSPIISKRILVTQPEVNGKTFGQMHFRSLHGVNVTRITRTGMDLFADRSLRIPDWTNRLTGGWSRRLCNPCSNASWVTPIKRLDHPQRG</sequence>
<accession>J9C495</accession>
<dbReference type="InterPro" id="IPR050144">
    <property type="entry name" value="AAE_transporter"/>
</dbReference>
<evidence type="ECO:0000313" key="2">
    <source>
        <dbReference type="EMBL" id="EJW94605.1"/>
    </source>
</evidence>
<dbReference type="SUPFAM" id="SSF116726">
    <property type="entry name" value="TrkA C-terminal domain-like"/>
    <property type="match status" value="1"/>
</dbReference>
<proteinExistence type="predicted"/>
<dbReference type="AlphaFoldDB" id="J9C495"/>
<comment type="caution">
    <text evidence="2">The sequence shown here is derived from an EMBL/GenBank/DDBJ whole genome shotgun (WGS) entry which is preliminary data.</text>
</comment>
<evidence type="ECO:0000256" key="1">
    <source>
        <dbReference type="SAM" id="Phobius"/>
    </source>
</evidence>
<feature type="non-terminal residue" evidence="2">
    <location>
        <position position="1"/>
    </location>
</feature>
<dbReference type="PANTHER" id="PTHR30445:SF3">
    <property type="entry name" value="TRANSPORT PROTEIN YIDE-RELATED"/>
    <property type="match status" value="1"/>
</dbReference>
<dbReference type="InterPro" id="IPR036721">
    <property type="entry name" value="RCK_C_sf"/>
</dbReference>
<feature type="non-terminal residue" evidence="2">
    <location>
        <position position="215"/>
    </location>
</feature>
<dbReference type="PANTHER" id="PTHR30445">
    <property type="entry name" value="K(+)_H(+) ANTIPORTER SUBUNIT KHTT"/>
    <property type="match status" value="1"/>
</dbReference>
<dbReference type="GO" id="GO:0006813">
    <property type="term" value="P:potassium ion transport"/>
    <property type="evidence" value="ECO:0007669"/>
    <property type="project" value="InterPro"/>
</dbReference>
<protein>
    <submittedName>
        <fullName evidence="2">Potassium uptake protein TrkA</fullName>
    </submittedName>
</protein>
<dbReference type="EMBL" id="AMCI01006279">
    <property type="protein sequence ID" value="EJW94605.1"/>
    <property type="molecule type" value="Genomic_DNA"/>
</dbReference>
<gene>
    <name evidence="2" type="ORF">EVA_17288</name>
</gene>